<feature type="transmembrane region" description="Helical" evidence="5">
    <location>
        <begin position="224"/>
        <end position="245"/>
    </location>
</feature>
<keyword evidence="4 5" id="KW-0472">Membrane</keyword>
<evidence type="ECO:0000259" key="7">
    <source>
        <dbReference type="PROSITE" id="PS50928"/>
    </source>
</evidence>
<dbReference type="Gene3D" id="1.10.3720.10">
    <property type="entry name" value="MetI-like"/>
    <property type="match status" value="1"/>
</dbReference>
<feature type="transmembrane region" description="Helical" evidence="5">
    <location>
        <begin position="174"/>
        <end position="199"/>
    </location>
</feature>
<organism evidence="8 9">
    <name type="scientific">Cryobacterium arcticum</name>
    <dbReference type="NCBI Taxonomy" id="670052"/>
    <lineage>
        <taxon>Bacteria</taxon>
        <taxon>Bacillati</taxon>
        <taxon>Actinomycetota</taxon>
        <taxon>Actinomycetes</taxon>
        <taxon>Micrococcales</taxon>
        <taxon>Microbacteriaceae</taxon>
        <taxon>Cryobacterium</taxon>
    </lineage>
</organism>
<keyword evidence="5" id="KW-0813">Transport</keyword>
<dbReference type="SUPFAM" id="SSF161098">
    <property type="entry name" value="MetI-like"/>
    <property type="match status" value="1"/>
</dbReference>
<feature type="domain" description="ABC transmembrane type-1" evidence="7">
    <location>
        <begin position="135"/>
        <end position="347"/>
    </location>
</feature>
<feature type="transmembrane region" description="Helical" evidence="5">
    <location>
        <begin position="137"/>
        <end position="162"/>
    </location>
</feature>
<dbReference type="InterPro" id="IPR000515">
    <property type="entry name" value="MetI-like"/>
</dbReference>
<evidence type="ECO:0000313" key="9">
    <source>
        <dbReference type="Proteomes" id="UP000092582"/>
    </source>
</evidence>
<reference evidence="8 9" key="1">
    <citation type="submission" date="2016-06" db="EMBL/GenBank/DDBJ databases">
        <title>Genome sequencing of Cryobacterium arcticum PAMC 27867.</title>
        <authorList>
            <person name="Lee J."/>
            <person name="Kim O.-S."/>
        </authorList>
    </citation>
    <scope>NUCLEOTIDE SEQUENCE [LARGE SCALE GENOMIC DNA]</scope>
    <source>
        <strain evidence="8 9">PAMC 27867</strain>
    </source>
</reference>
<evidence type="ECO:0000256" key="5">
    <source>
        <dbReference type="RuleBase" id="RU363032"/>
    </source>
</evidence>
<feature type="transmembrane region" description="Helical" evidence="5">
    <location>
        <begin position="328"/>
        <end position="354"/>
    </location>
</feature>
<sequence length="360" mass="38177">MTSTTAAPRGAESLAPAGLSPTDAAGSPSPLLRGSVFVARKLGLFALTLWAAVTVNFLLPRLMPGTPADAALAKLAQNGPVTEATKAAIEAQLGVPTGNILEQYVAYLHQVVTLDFGISYTFYPQSVGELVSAALPYTLVLVGLVTVVAFILGTLLGVLAAWKRGTWLDSVPTLVGSFMSAFPYFWTALLLLFFAGYVLRLFPTSGAYGPTASPNLSFEFLGDALYHGVLPALTILITSLGGWILGMRNTMISTLGDDYVTFAEANGLKPRTIALRYAARNAILPNLTSFGLALGGVVGGSILVEQVFGYPGIGYLLFNAVTNQDYPLMQALFLMITVSVLIANFLVDILYGVLDPRTRR</sequence>
<dbReference type="GO" id="GO:0005886">
    <property type="term" value="C:plasma membrane"/>
    <property type="evidence" value="ECO:0007669"/>
    <property type="project" value="UniProtKB-SubCell"/>
</dbReference>
<dbReference type="InterPro" id="IPR035906">
    <property type="entry name" value="MetI-like_sf"/>
</dbReference>
<gene>
    <name evidence="8" type="ORF">PA27867_2295</name>
</gene>
<dbReference type="PROSITE" id="PS50928">
    <property type="entry name" value="ABC_TM1"/>
    <property type="match status" value="1"/>
</dbReference>
<dbReference type="Pfam" id="PF00528">
    <property type="entry name" value="BPD_transp_1"/>
    <property type="match status" value="1"/>
</dbReference>
<accession>A0A1B1BL63</accession>
<evidence type="ECO:0000313" key="8">
    <source>
        <dbReference type="EMBL" id="ANP73246.1"/>
    </source>
</evidence>
<evidence type="ECO:0000256" key="3">
    <source>
        <dbReference type="ARBA" id="ARBA00022989"/>
    </source>
</evidence>
<dbReference type="STRING" id="670052.PA27867_2295"/>
<protein>
    <submittedName>
        <fullName evidence="8">Peptide ABC transporter permease</fullName>
    </submittedName>
</protein>
<comment type="subcellular location">
    <subcellularLocation>
        <location evidence="5">Cell membrane</location>
        <topology evidence="5">Multi-pass membrane protein</topology>
    </subcellularLocation>
    <subcellularLocation>
        <location evidence="1">Membrane</location>
        <topology evidence="1">Multi-pass membrane protein</topology>
    </subcellularLocation>
</comment>
<evidence type="ECO:0000256" key="4">
    <source>
        <dbReference type="ARBA" id="ARBA00023136"/>
    </source>
</evidence>
<feature type="transmembrane region" description="Helical" evidence="5">
    <location>
        <begin position="42"/>
        <end position="59"/>
    </location>
</feature>
<dbReference type="OrthoDB" id="9778910at2"/>
<dbReference type="PANTHER" id="PTHR43376">
    <property type="entry name" value="OLIGOPEPTIDE TRANSPORT SYSTEM PERMEASE PROTEIN"/>
    <property type="match status" value="1"/>
</dbReference>
<dbReference type="Proteomes" id="UP000092582">
    <property type="component" value="Chromosome 1"/>
</dbReference>
<dbReference type="PATRIC" id="fig|670052.7.peg.2359"/>
<name>A0A1B1BL63_9MICO</name>
<comment type="similarity">
    <text evidence="5">Belongs to the binding-protein-dependent transport system permease family.</text>
</comment>
<dbReference type="KEGG" id="cart:PA27867_2295"/>
<keyword evidence="9" id="KW-1185">Reference proteome</keyword>
<dbReference type="EMBL" id="CP016282">
    <property type="protein sequence ID" value="ANP73246.1"/>
    <property type="molecule type" value="Genomic_DNA"/>
</dbReference>
<feature type="region of interest" description="Disordered" evidence="6">
    <location>
        <begin position="1"/>
        <end position="23"/>
    </location>
</feature>
<dbReference type="GO" id="GO:0055085">
    <property type="term" value="P:transmembrane transport"/>
    <property type="evidence" value="ECO:0007669"/>
    <property type="project" value="InterPro"/>
</dbReference>
<dbReference type="PANTHER" id="PTHR43376:SF1">
    <property type="entry name" value="OLIGOPEPTIDE TRANSPORT SYSTEM PERMEASE PROTEIN"/>
    <property type="match status" value="1"/>
</dbReference>
<evidence type="ECO:0000256" key="1">
    <source>
        <dbReference type="ARBA" id="ARBA00004141"/>
    </source>
</evidence>
<proteinExistence type="inferred from homology"/>
<evidence type="ECO:0000256" key="6">
    <source>
        <dbReference type="SAM" id="MobiDB-lite"/>
    </source>
</evidence>
<keyword evidence="2 5" id="KW-0812">Transmembrane</keyword>
<evidence type="ECO:0000256" key="2">
    <source>
        <dbReference type="ARBA" id="ARBA00022692"/>
    </source>
</evidence>
<keyword evidence="3 5" id="KW-1133">Transmembrane helix</keyword>
<dbReference type="CDD" id="cd06261">
    <property type="entry name" value="TM_PBP2"/>
    <property type="match status" value="1"/>
</dbReference>
<feature type="transmembrane region" description="Helical" evidence="5">
    <location>
        <begin position="283"/>
        <end position="308"/>
    </location>
</feature>
<dbReference type="AlphaFoldDB" id="A0A1B1BL63"/>